<dbReference type="SUPFAM" id="SSF53448">
    <property type="entry name" value="Nucleotide-diphospho-sugar transferases"/>
    <property type="match status" value="3"/>
</dbReference>
<dbReference type="SUPFAM" id="SSF48452">
    <property type="entry name" value="TPR-like"/>
    <property type="match status" value="1"/>
</dbReference>
<dbReference type="InterPro" id="IPR011990">
    <property type="entry name" value="TPR-like_helical_dom_sf"/>
</dbReference>
<evidence type="ECO:0000313" key="5">
    <source>
        <dbReference type="Proteomes" id="UP000663929"/>
    </source>
</evidence>
<proteinExistence type="predicted"/>
<dbReference type="Pfam" id="PF00535">
    <property type="entry name" value="Glycos_transf_2"/>
    <property type="match status" value="2"/>
</dbReference>
<dbReference type="InterPro" id="IPR001173">
    <property type="entry name" value="Glyco_trans_2-like"/>
</dbReference>
<dbReference type="InterPro" id="IPR029044">
    <property type="entry name" value="Nucleotide-diphossugar_trans"/>
</dbReference>
<accession>A0A8A4TIA1</accession>
<evidence type="ECO:0000256" key="1">
    <source>
        <dbReference type="PROSITE-ProRule" id="PRU00339"/>
    </source>
</evidence>
<feature type="repeat" description="TPR" evidence="1">
    <location>
        <begin position="686"/>
        <end position="719"/>
    </location>
</feature>
<dbReference type="RefSeq" id="WP_237378988.1">
    <property type="nucleotide sequence ID" value="NZ_CP071793.1"/>
</dbReference>
<name>A0A8A4TIA1_SULCO</name>
<dbReference type="PROSITE" id="PS50005">
    <property type="entry name" value="TPR"/>
    <property type="match status" value="1"/>
</dbReference>
<dbReference type="InterPro" id="IPR019734">
    <property type="entry name" value="TPR_rpt"/>
</dbReference>
<dbReference type="Pfam" id="PF13704">
    <property type="entry name" value="Glyco_tranf_2_4"/>
    <property type="match status" value="1"/>
</dbReference>
<reference evidence="4" key="1">
    <citation type="submission" date="2021-03" db="EMBL/GenBank/DDBJ databases">
        <title>Acanthopleuribacteraceae sp. M133.</title>
        <authorList>
            <person name="Wang G."/>
        </authorList>
    </citation>
    <scope>NUCLEOTIDE SEQUENCE</scope>
    <source>
        <strain evidence="4">M133</strain>
    </source>
</reference>
<dbReference type="Gene3D" id="3.90.550.10">
    <property type="entry name" value="Spore Coat Polysaccharide Biosynthesis Protein SpsA, Chain A"/>
    <property type="match status" value="3"/>
</dbReference>
<feature type="domain" description="Glycosyltransferase 2-like" evidence="3">
    <location>
        <begin position="8"/>
        <end position="125"/>
    </location>
</feature>
<dbReference type="KEGG" id="scor:J3U87_27525"/>
<dbReference type="AlphaFoldDB" id="A0A8A4TIA1"/>
<protein>
    <submittedName>
        <fullName evidence="4">Glycosyltransferase</fullName>
    </submittedName>
</protein>
<evidence type="ECO:0000259" key="3">
    <source>
        <dbReference type="Pfam" id="PF00535"/>
    </source>
</evidence>
<dbReference type="Gene3D" id="1.25.40.10">
    <property type="entry name" value="Tetratricopeptide repeat domain"/>
    <property type="match status" value="1"/>
</dbReference>
<dbReference type="PANTHER" id="PTHR43179">
    <property type="entry name" value="RHAMNOSYLTRANSFERASE WBBL"/>
    <property type="match status" value="1"/>
</dbReference>
<evidence type="ECO:0000256" key="2">
    <source>
        <dbReference type="SAM" id="MobiDB-lite"/>
    </source>
</evidence>
<keyword evidence="1" id="KW-0802">TPR repeat</keyword>
<dbReference type="EMBL" id="CP071793">
    <property type="protein sequence ID" value="QTD49353.1"/>
    <property type="molecule type" value="Genomic_DNA"/>
</dbReference>
<dbReference type="Proteomes" id="UP000663929">
    <property type="component" value="Chromosome"/>
</dbReference>
<feature type="region of interest" description="Disordered" evidence="2">
    <location>
        <begin position="768"/>
        <end position="803"/>
    </location>
</feature>
<gene>
    <name evidence="4" type="ORF">J3U87_27525</name>
</gene>
<evidence type="ECO:0000313" key="4">
    <source>
        <dbReference type="EMBL" id="QTD49353.1"/>
    </source>
</evidence>
<organism evidence="4 5">
    <name type="scientific">Sulfidibacter corallicola</name>
    <dbReference type="NCBI Taxonomy" id="2818388"/>
    <lineage>
        <taxon>Bacteria</taxon>
        <taxon>Pseudomonadati</taxon>
        <taxon>Acidobacteriota</taxon>
        <taxon>Holophagae</taxon>
        <taxon>Acanthopleuribacterales</taxon>
        <taxon>Acanthopleuribacteraceae</taxon>
        <taxon>Sulfidibacter</taxon>
    </lineage>
</organism>
<keyword evidence="5" id="KW-1185">Reference proteome</keyword>
<sequence length="803" mass="91971">MPLDIVYSIIVVSCENLNLTVRCLESLRATLPFEGTEILMVDNGSHDGTRGYLKEMAERDTRIRVMPRVNNDGWCVAANQGLAAARGRYLVLLNNDVMVSEGWLGGLRACMDQAPDVVGSLGPVGLAGPLSNSVGGLQAVEGPNHPDAATLNAHAAEFRRQNERRWERAWFLSGFCLMFARACYEDIGGLDERFSPGGFDDNDLVLRAEEAGWSCVVAGDVYVHHEGGATFRRTHPEMRFGLRNRARFSEKWREARSGRRKLVAAYRIKDARDTIEESLNATARFADHIVVLDDGSTDGTGDMVRNHPAVTRYVFQDLPFDERRDRNKILEMAGELNPDWVISIDADEVFEMNRDRAQRLMHLNNPHIKVLGFHWYTFWEPEHTWFRADGIFGSMCGYRMYRWHPHQRIVDGTEEGLHCGNIPQFSEGARHYTDIRVRHLGYDREDLRRAKYDFYRRMDKNPRAELVGNTTYDHLISPTIMLRRYQKRHGLALCMITKNEDERLEAFLDEWQPFVDEICLVDTGSTDDTLEIARHFTDKIERFSMRGLQLDEARNRANAMADMPWILSMDPDETIDRGQLPLLHRLLDNPEPHAYSFEVANHQKDDPPVHTLAVRLFRNQPEIHYSRPVHETVEQSLYRIPDVQILPSGIQIQHFGFLKSDQQVQSKIEAYYQTNKQYRETFPEDPLPWFNEALHFLNEGDVRKAGAFFEQALALDPQFLSPYAQLAYIHQERALILWENLLKHAPPTHPIREQANQTLHGLMAMTPPRPVVGEARGRETTNQAQTGPIGRGASKPDPGEQSP</sequence>
<feature type="domain" description="Glycosyltransferase 2-like" evidence="3">
    <location>
        <begin position="494"/>
        <end position="608"/>
    </location>
</feature>
<dbReference type="PANTHER" id="PTHR43179:SF7">
    <property type="entry name" value="RHAMNOSYLTRANSFERASE WBBL"/>
    <property type="match status" value="1"/>
</dbReference>
<dbReference type="CDD" id="cd04186">
    <property type="entry name" value="GT_2_like_c"/>
    <property type="match status" value="1"/>
</dbReference>